<dbReference type="FunFam" id="3.30.565.10:FF:000010">
    <property type="entry name" value="Sensor histidine kinase RcsC"/>
    <property type="match status" value="1"/>
</dbReference>
<dbReference type="SUPFAM" id="SSF58104">
    <property type="entry name" value="Methyl-accepting chemotaxis protein (MCP) signaling domain"/>
    <property type="match status" value="8"/>
</dbReference>
<keyword evidence="3 10" id="KW-0597">Phosphoprotein</keyword>
<evidence type="ECO:0000259" key="14">
    <source>
        <dbReference type="PROSITE" id="PS50885"/>
    </source>
</evidence>
<sequence length="2757" mass="295728">MTSSVINQRLPRLQVPAADPAAADADTRCLRLYTPITMGTLVAPPPPLTDSADGLLTGALNGTRDMEAATSFKDHLLAVLSLHDAPRAAAAPIPRYSGPSDWQTDAILRKVEALLRASDYQASTTSSVVAPITTPTPKASVAVNGKRPPTPTPVLAGLPPVPHNLSSAAHAPSNLQYSSPPNTNGSTTNGRSSPDSESSYNTALEDDVDVDAASNTTTASASPSLSSSASPSTSNHAGAAACPTCGHQPNRYVNHTGTSPLRPYPYAYPSYARTNPNGTDADFSDGGGSRTHTPNTASGEYNPYAESPGVVPTGGALASAATQGGMDALEELRLLKDQVRDVSRVCNAVATGDLTQKITVPVQGDLMVQLKKIGGAAGCLRECGVRAFLARVQVQRTAGSVARRRRGRTHVLHGDARRDAGGWTSAGRADVRSYGGVFLYGGATGCACDSHRRRSLPRVARGGQSWHWSLSVGARAMASAGRADVRGVRVRLPPPSLAPSCRTGGRGGIEAEVELALALGWSSIGANCSRSAMRARLADAFYFYLTVINTMVDNLGHFATEVTRVSRDVGTEGKLGAQAHVEDVEGTWRELTDEVNTLAANLTTQYFGGERRTVLDGRGGAAAKTRGRDWRESGRWRVLLGGVLLSRWRLCARLQASFLFLFLFDVRGIAAVTSAVAKGDLSKQIDVDANGEILDLKNTVNGMVLRLRTLAVEVTRVTLEVGNQGKLGGEATVPDVEGVWFELVTNVNRMCLSLTDQVRSIATVTTAVARGDLSQKVTIQAEGEINTLKDTVNRMVDQLSAFASEVTRVAVEVGTAGKLGGQAKVEGVQGTWKDLTDNVNKMASNLTWQVRSISEVTKAVANGDLGKTMEVDVSGEMLDLKETINEMVMRLGKFASEVTRVALEVGTEGKLGGQAEVEGVQGTWKDLTDNVNKMASNLTSQVRSISLVTKAVAYGDLSKEIDVDVRGEMLDLKVTINEMVMRLGNFSREVTRVALEVGTEGKLGGQAEVEGVQGTWKDLTDNVNRMASNLTSQVRSISLVTKAVAYGDLRKTIDVEASGEILDLKVTINEMVERLGNFSSEVTRVALEVGTEGRLGGQAKVEGVQGTWRDLTDNVNKMASNLTDQVRGISLVTKAVAYGDLSKKIHVGASGEMLDLKVTINEMVERLGNFSSEVSRVALEVGTEGKLGGQAEVEGVQGTWKDLTDNVNKMASNLTSQVRSISLVTKAVAYGDLSKEIDVDVRGEMLDLKVTINEMVARLGNFSREVTRVALEVGTEGKLGGQAEVEGVQGTWKDLTDNVNKMALNLTNQVRSISLVTKAVAYGDLNKKIDVNVSGEMLDLKVTINEMVERLGNFSSEVTRVALEVGTEGKLGGQAKVEGAQGTWKDLTDNVNKMASNLTDQVRGISLVTKAVAYGDLSKKIKVGASGEMLDLKVTINEMVERLGNFSSEVTRVALEVGTEGRLGGQAKVEGAQGTWKDLTDNVNKMASNLTDQVRGISLVTKAVAYGDLSKTIEVGASGEMLDLKVTINEMVERLGNFSSEVTRVALEVGTEGRLGGQAKVEGAQGTWKDLTDNVNKMASNLTDQVRGISAVTKAVAYGDLSKKIDVGASGEMLDLKVTINEMVERLGNFSSEVTRVALEVGTEGRLGGQAKVEGAQGTWKDLTDNVNRMASNLTNQVRSISLVTKAVAYGDLSKKIDVDVSGEMLDLKVTINEMVERLKNFSSEVTRVALEVGTEGKLGGQARVEGVQGTWKDLTTNVNNMASNLTGQVRSISLVTKAVALGDLGQKVDVDVKGEMLDLKNTINDMVSQLNIFASEVTRVALEVGTEGKLGGQAQVKGVQGTWKDLTENVNKMALNITDQKVEIDVKGEMLDLKSTINNMVSQLSIFASEVTRVALEVGTEGKLGGQAKVEGVQGTWEALTDNVNKMAMNLTGQVRSISEVTKAVANGDLTKQVKIDVKGEMLDLKETINGMVTQLHTLASEITRVSIEVGTEGKLGGQAMVEGTTGMWKTVTDNVNLMAQNLTDQVRSIAQVTKAVAGGDLTKQVMIVAHGEILDLKDTVNGMTASLSQFAAEVTRVAREVGTEGKLGGQAEVEGVQGTWKDLTDNVNVMAKNLTLQVRTISDATNAVAKGDLTKKIAGLSVSGEMLSLVNTINDMIDQLAIFASEVKKVALEVGTKGNMGVQAEVGNVQGIWLEITVSVNTMASSLTTQVRGFAQISKAASDGDFTSFITVEASGEMDELKSRINQMLYDLRDSIQKNTAAREAAELANKSKSEFLANMSHEIRTPMNGIIGMTELTLDSDLNRSQRESLLLVHSLARSLLLIIDDILDISKIEAGRMTMEAVSYSLRQTVFDILKTLVGRATQKGLDLILDVAPEIPDALIGDSLRLRQVITNLVGNAIKFTRIGYVALSIHFVSLDPDSVTLTILRHGHGYRIAQDKLNLIFDTFCQADGSTTREYGGTGLGLSISKRLTSLMQGDIWVESELGKGSKFYFTITSQINQQQSLDATLLKLSPFAKRTILFVDTMHDNTNVEERITELGLVPVVVHDVSEVSDKEKCPHIDTIIVDSLPVTENMREHEHLRYIPIALLAPTLAPPQYEMVSGKWDQRAQHDANNGSRSLLPSTATDVTYDILLAEDNLVNQKLALKILEKNKPFDVILMDVSMPLMGGMEATQRIRAYEMQYDLSPTPIIALTAHAMIGDRERCLQAGMDDHITKPLRRVDLLNAISRLTTEAGGTSRPLLRKHPVITYPDSP</sequence>
<dbReference type="SMART" id="SM00448">
    <property type="entry name" value="REC"/>
    <property type="match status" value="1"/>
</dbReference>
<feature type="domain" description="HAMP" evidence="14">
    <location>
        <begin position="1028"/>
        <end position="1080"/>
    </location>
</feature>
<dbReference type="Proteomes" id="UP001218188">
    <property type="component" value="Unassembled WGS sequence"/>
</dbReference>
<evidence type="ECO:0000256" key="3">
    <source>
        <dbReference type="ARBA" id="ARBA00022553"/>
    </source>
</evidence>
<keyword evidence="5" id="KW-0677">Repeat</keyword>
<feature type="domain" description="HAMP" evidence="14">
    <location>
        <begin position="2022"/>
        <end position="2074"/>
    </location>
</feature>
<dbReference type="InterPro" id="IPR003660">
    <property type="entry name" value="HAMP_dom"/>
</dbReference>
<dbReference type="PRINTS" id="PR00344">
    <property type="entry name" value="BCTRLSENSOR"/>
</dbReference>
<feature type="domain" description="HAMP" evidence="14">
    <location>
        <begin position="752"/>
        <end position="804"/>
    </location>
</feature>
<feature type="domain" description="HAMP" evidence="14">
    <location>
        <begin position="666"/>
        <end position="712"/>
    </location>
</feature>
<feature type="compositionally biased region" description="Polar residues" evidence="11">
    <location>
        <begin position="290"/>
        <end position="299"/>
    </location>
</feature>
<feature type="domain" description="HAMP" evidence="14">
    <location>
        <begin position="1488"/>
        <end position="1540"/>
    </location>
</feature>
<dbReference type="SUPFAM" id="SSF47384">
    <property type="entry name" value="Homodimeric domain of signal transducing histidine kinase"/>
    <property type="match status" value="1"/>
</dbReference>
<keyword evidence="9" id="KW-0902">Two-component regulatory system</keyword>
<keyword evidence="6" id="KW-0547">Nucleotide-binding</keyword>
<dbReference type="FunFam" id="1.20.120.1530:FF:000002">
    <property type="entry name" value="Two-component osmosensing histidine kinase"/>
    <property type="match status" value="8"/>
</dbReference>
<dbReference type="PROSITE" id="PS50885">
    <property type="entry name" value="HAMP"/>
    <property type="match status" value="17"/>
</dbReference>
<evidence type="ECO:0000256" key="4">
    <source>
        <dbReference type="ARBA" id="ARBA00022679"/>
    </source>
</evidence>
<feature type="region of interest" description="Disordered" evidence="11">
    <location>
        <begin position="214"/>
        <end position="240"/>
    </location>
</feature>
<feature type="domain" description="HAMP" evidence="14">
    <location>
        <begin position="2114"/>
        <end position="2167"/>
    </location>
</feature>
<dbReference type="SMART" id="SM00304">
    <property type="entry name" value="HAMP"/>
    <property type="match status" value="18"/>
</dbReference>
<evidence type="ECO:0000256" key="11">
    <source>
        <dbReference type="SAM" id="MobiDB-lite"/>
    </source>
</evidence>
<evidence type="ECO:0000313" key="15">
    <source>
        <dbReference type="EMBL" id="KAJ7040474.1"/>
    </source>
</evidence>
<protein>
    <recommendedName>
        <fullName evidence="2">histidine kinase</fullName>
        <ecNumber evidence="2">2.7.13.3</ecNumber>
    </recommendedName>
</protein>
<evidence type="ECO:0000256" key="8">
    <source>
        <dbReference type="ARBA" id="ARBA00022840"/>
    </source>
</evidence>
<dbReference type="PROSITE" id="PS50110">
    <property type="entry name" value="RESPONSE_REGULATORY"/>
    <property type="match status" value="1"/>
</dbReference>
<dbReference type="PANTHER" id="PTHR45339">
    <property type="entry name" value="HYBRID SIGNAL TRANSDUCTION HISTIDINE KINASE J"/>
    <property type="match status" value="1"/>
</dbReference>
<feature type="domain" description="HAMP" evidence="14">
    <location>
        <begin position="1672"/>
        <end position="1724"/>
    </location>
</feature>
<dbReference type="SMART" id="SM00387">
    <property type="entry name" value="HATPase_c"/>
    <property type="match status" value="1"/>
</dbReference>
<feature type="region of interest" description="Disordered" evidence="11">
    <location>
        <begin position="137"/>
        <end position="201"/>
    </location>
</feature>
<feature type="domain" description="HAMP" evidence="14">
    <location>
        <begin position="1764"/>
        <end position="1816"/>
    </location>
</feature>
<evidence type="ECO:0000256" key="2">
    <source>
        <dbReference type="ARBA" id="ARBA00012438"/>
    </source>
</evidence>
<keyword evidence="16" id="KW-1185">Reference proteome</keyword>
<proteinExistence type="predicted"/>
<keyword evidence="8" id="KW-0067">ATP-binding</keyword>
<dbReference type="CDD" id="cd16922">
    <property type="entry name" value="HATPase_EvgS-ArcB-TorS-like"/>
    <property type="match status" value="1"/>
</dbReference>
<feature type="compositionally biased region" description="Low complexity" evidence="11">
    <location>
        <begin position="214"/>
        <end position="235"/>
    </location>
</feature>
<reference evidence="15" key="1">
    <citation type="submission" date="2023-03" db="EMBL/GenBank/DDBJ databases">
        <title>Massive genome expansion in bonnet fungi (Mycena s.s.) driven by repeated elements and novel gene families across ecological guilds.</title>
        <authorList>
            <consortium name="Lawrence Berkeley National Laboratory"/>
            <person name="Harder C.B."/>
            <person name="Miyauchi S."/>
            <person name="Viragh M."/>
            <person name="Kuo A."/>
            <person name="Thoen E."/>
            <person name="Andreopoulos B."/>
            <person name="Lu D."/>
            <person name="Skrede I."/>
            <person name="Drula E."/>
            <person name="Henrissat B."/>
            <person name="Morin E."/>
            <person name="Kohler A."/>
            <person name="Barry K."/>
            <person name="LaButti K."/>
            <person name="Morin E."/>
            <person name="Salamov A."/>
            <person name="Lipzen A."/>
            <person name="Mereny Z."/>
            <person name="Hegedus B."/>
            <person name="Baldrian P."/>
            <person name="Stursova M."/>
            <person name="Weitz H."/>
            <person name="Taylor A."/>
            <person name="Grigoriev I.V."/>
            <person name="Nagy L.G."/>
            <person name="Martin F."/>
            <person name="Kauserud H."/>
        </authorList>
    </citation>
    <scope>NUCLEOTIDE SEQUENCE</scope>
    <source>
        <strain evidence="15">CBHHK200</strain>
    </source>
</reference>
<organism evidence="15 16">
    <name type="scientific">Mycena alexandri</name>
    <dbReference type="NCBI Taxonomy" id="1745969"/>
    <lineage>
        <taxon>Eukaryota</taxon>
        <taxon>Fungi</taxon>
        <taxon>Dikarya</taxon>
        <taxon>Basidiomycota</taxon>
        <taxon>Agaricomycotina</taxon>
        <taxon>Agaricomycetes</taxon>
        <taxon>Agaricomycetidae</taxon>
        <taxon>Agaricales</taxon>
        <taxon>Marasmiineae</taxon>
        <taxon>Mycenaceae</taxon>
        <taxon>Mycena</taxon>
    </lineage>
</organism>
<dbReference type="GO" id="GO:0071474">
    <property type="term" value="P:cellular hyperosmotic response"/>
    <property type="evidence" value="ECO:0007669"/>
    <property type="project" value="TreeGrafter"/>
</dbReference>
<evidence type="ECO:0000256" key="5">
    <source>
        <dbReference type="ARBA" id="ARBA00022737"/>
    </source>
</evidence>
<feature type="domain" description="Response regulatory" evidence="13">
    <location>
        <begin position="2610"/>
        <end position="2734"/>
    </location>
</feature>
<dbReference type="GO" id="GO:0016020">
    <property type="term" value="C:membrane"/>
    <property type="evidence" value="ECO:0007669"/>
    <property type="project" value="InterPro"/>
</dbReference>
<feature type="domain" description="HAMP" evidence="14">
    <location>
        <begin position="1212"/>
        <end position="1264"/>
    </location>
</feature>
<dbReference type="Gene3D" id="3.30.565.10">
    <property type="entry name" value="Histidine kinase-like ATPase, C-terminal domain"/>
    <property type="match status" value="1"/>
</dbReference>
<evidence type="ECO:0000259" key="13">
    <source>
        <dbReference type="PROSITE" id="PS50110"/>
    </source>
</evidence>
<dbReference type="SMART" id="SM00388">
    <property type="entry name" value="HisKA"/>
    <property type="match status" value="1"/>
</dbReference>
<dbReference type="InterPro" id="IPR036890">
    <property type="entry name" value="HATPase_C_sf"/>
</dbReference>
<dbReference type="Pfam" id="PF00672">
    <property type="entry name" value="HAMP"/>
    <property type="match status" value="15"/>
</dbReference>
<comment type="catalytic activity">
    <reaction evidence="1">
        <text>ATP + protein L-histidine = ADP + protein N-phospho-L-histidine.</text>
        <dbReference type="EC" id="2.7.13.3"/>
    </reaction>
</comment>
<dbReference type="Gene3D" id="1.20.120.1530">
    <property type="match status" value="10"/>
</dbReference>
<dbReference type="SUPFAM" id="SSF55874">
    <property type="entry name" value="ATPase domain of HSP90 chaperone/DNA topoisomerase II/histidine kinase"/>
    <property type="match status" value="1"/>
</dbReference>
<keyword evidence="7" id="KW-0418">Kinase</keyword>
<dbReference type="InterPro" id="IPR011006">
    <property type="entry name" value="CheY-like_superfamily"/>
</dbReference>
<feature type="domain" description="HAMP" evidence="14">
    <location>
        <begin position="1304"/>
        <end position="1356"/>
    </location>
</feature>
<dbReference type="InterPro" id="IPR036097">
    <property type="entry name" value="HisK_dim/P_sf"/>
</dbReference>
<dbReference type="PROSITE" id="PS50109">
    <property type="entry name" value="HIS_KIN"/>
    <property type="match status" value="1"/>
</dbReference>
<feature type="domain" description="HAMP" evidence="14">
    <location>
        <begin position="1120"/>
        <end position="1172"/>
    </location>
</feature>
<feature type="domain" description="HAMP" evidence="14">
    <location>
        <begin position="844"/>
        <end position="896"/>
    </location>
</feature>
<dbReference type="FunFam" id="1.10.287.130:FF:000002">
    <property type="entry name" value="Two-component osmosensing histidine kinase"/>
    <property type="match status" value="1"/>
</dbReference>
<dbReference type="InterPro" id="IPR003594">
    <property type="entry name" value="HATPase_dom"/>
</dbReference>
<feature type="domain" description="HAMP" evidence="14">
    <location>
        <begin position="1580"/>
        <end position="1632"/>
    </location>
</feature>
<evidence type="ECO:0000256" key="9">
    <source>
        <dbReference type="ARBA" id="ARBA00023012"/>
    </source>
</evidence>
<feature type="domain" description="HAMP" evidence="14">
    <location>
        <begin position="1396"/>
        <end position="1448"/>
    </location>
</feature>
<evidence type="ECO:0000256" key="10">
    <source>
        <dbReference type="PROSITE-ProRule" id="PRU00169"/>
    </source>
</evidence>
<dbReference type="GO" id="GO:0000155">
    <property type="term" value="F:phosphorelay sensor kinase activity"/>
    <property type="evidence" value="ECO:0007669"/>
    <property type="project" value="InterPro"/>
</dbReference>
<dbReference type="InterPro" id="IPR001789">
    <property type="entry name" value="Sig_transdc_resp-reg_receiver"/>
</dbReference>
<dbReference type="InterPro" id="IPR004358">
    <property type="entry name" value="Sig_transdc_His_kin-like_C"/>
</dbReference>
<evidence type="ECO:0000256" key="7">
    <source>
        <dbReference type="ARBA" id="ARBA00022777"/>
    </source>
</evidence>
<feature type="domain" description="HAMP" evidence="14">
    <location>
        <begin position="936"/>
        <end position="988"/>
    </location>
</feature>
<dbReference type="Pfam" id="PF00512">
    <property type="entry name" value="HisKA"/>
    <property type="match status" value="1"/>
</dbReference>
<dbReference type="Gene3D" id="1.10.8.500">
    <property type="entry name" value="HAMP domain in histidine kinase"/>
    <property type="match status" value="2"/>
</dbReference>
<comment type="caution">
    <text evidence="15">The sequence shown here is derived from an EMBL/GenBank/DDBJ whole genome shotgun (WGS) entry which is preliminary data.</text>
</comment>
<dbReference type="Pfam" id="PF18947">
    <property type="entry name" value="HAMP_2"/>
    <property type="match status" value="1"/>
</dbReference>
<feature type="region of interest" description="Disordered" evidence="11">
    <location>
        <begin position="264"/>
        <end position="310"/>
    </location>
</feature>
<dbReference type="InterPro" id="IPR003661">
    <property type="entry name" value="HisK_dim/P_dom"/>
</dbReference>
<dbReference type="CDD" id="cd17546">
    <property type="entry name" value="REC_hyHK_CKI1_RcsC-like"/>
    <property type="match status" value="1"/>
</dbReference>
<gene>
    <name evidence="15" type="ORF">C8F04DRAFT_1391664</name>
</gene>
<evidence type="ECO:0000259" key="12">
    <source>
        <dbReference type="PROSITE" id="PS50109"/>
    </source>
</evidence>
<dbReference type="PANTHER" id="PTHR45339:SF1">
    <property type="entry name" value="HYBRID SIGNAL TRANSDUCTION HISTIDINE KINASE J"/>
    <property type="match status" value="1"/>
</dbReference>
<feature type="compositionally biased region" description="Polar residues" evidence="11">
    <location>
        <begin position="173"/>
        <end position="201"/>
    </location>
</feature>
<feature type="compositionally biased region" description="Low complexity" evidence="11">
    <location>
        <begin position="264"/>
        <end position="273"/>
    </location>
</feature>
<feature type="domain" description="HAMP" evidence="14">
    <location>
        <begin position="2207"/>
        <end position="2259"/>
    </location>
</feature>
<feature type="modified residue" description="4-aspartylphosphate" evidence="10">
    <location>
        <position position="2664"/>
    </location>
</feature>
<dbReference type="CDD" id="cd06225">
    <property type="entry name" value="HAMP"/>
    <property type="match status" value="16"/>
</dbReference>
<dbReference type="Pfam" id="PF00072">
    <property type="entry name" value="Response_reg"/>
    <property type="match status" value="1"/>
</dbReference>
<evidence type="ECO:0000313" key="16">
    <source>
        <dbReference type="Proteomes" id="UP001218188"/>
    </source>
</evidence>
<dbReference type="Pfam" id="PF02518">
    <property type="entry name" value="HATPase_c"/>
    <property type="match status" value="1"/>
</dbReference>
<name>A0AAD6T648_9AGAR</name>
<keyword evidence="4" id="KW-0808">Transferase</keyword>
<evidence type="ECO:0000256" key="6">
    <source>
        <dbReference type="ARBA" id="ARBA00022741"/>
    </source>
</evidence>
<dbReference type="InterPro" id="IPR005467">
    <property type="entry name" value="His_kinase_dom"/>
</dbReference>
<dbReference type="EMBL" id="JARJCM010000021">
    <property type="protein sequence ID" value="KAJ7040474.1"/>
    <property type="molecule type" value="Genomic_DNA"/>
</dbReference>
<accession>A0AAD6T648</accession>
<dbReference type="CDD" id="cd00082">
    <property type="entry name" value="HisKA"/>
    <property type="match status" value="1"/>
</dbReference>
<dbReference type="Gene3D" id="3.40.50.2300">
    <property type="match status" value="1"/>
</dbReference>
<dbReference type="SUPFAM" id="SSF52172">
    <property type="entry name" value="CheY-like"/>
    <property type="match status" value="1"/>
</dbReference>
<feature type="domain" description="Histidine kinase" evidence="12">
    <location>
        <begin position="2281"/>
        <end position="2502"/>
    </location>
</feature>
<dbReference type="Gene3D" id="1.10.287.130">
    <property type="match status" value="1"/>
</dbReference>
<evidence type="ECO:0000256" key="1">
    <source>
        <dbReference type="ARBA" id="ARBA00000085"/>
    </source>
</evidence>
<dbReference type="GO" id="GO:0005524">
    <property type="term" value="F:ATP binding"/>
    <property type="evidence" value="ECO:0007669"/>
    <property type="project" value="UniProtKB-KW"/>
</dbReference>
<dbReference type="EC" id="2.7.13.3" evidence="2"/>
<feature type="domain" description="HAMP" evidence="14">
    <location>
        <begin position="1930"/>
        <end position="1982"/>
    </location>
</feature>